<sequence length="364" mass="40789">MNPVQQKISCVYIVGVTDESSEKRKHQTYKVTATRCLHPKTEDDDIASAIATEKLDGTCCLIKLFEGQPWLWARHDRKPSKAGERKFAQHKKNLKDKEVSKFSWNPEKDFKEVPANWIPASRLEVVDGVVMPDKLGHTPGWVPVELTSRQHCWHLSAVNMEEGMALVLRESQDHTGELVLKSEPLSDLIGQTCELVGSNINGNPYGLGTKKHPIHFLVPHGCLPVDCPPPHDQDALVTWLRGDDDDDDDDGDDDDDDDGDGESGGSAVEGIVWHCPNGELYKVHRHHLALTWPVSEPRLSRRPVRVKVELTGSKAVCETRSDRDGGTQHSDLFTALHSLNGQVFDSLRHLHKNLFPEIVKVEDR</sequence>
<evidence type="ECO:0000256" key="9">
    <source>
        <dbReference type="ARBA" id="ARBA00035168"/>
    </source>
</evidence>
<comment type="function">
    <text evidence="11">Functions as an RNA ligase, in vitro. The ligation reaction entails three nucleotidyl transfer steps. In the first step, the RNA ligase reacts with ATP in the absence of nucleic acid to form a covalent ligase-AMP intermediate and release pyrophosphate. In step 2, the ligase-AMP binds to the nucleic acid and transfers the adenylate to the 5'-PO4 terminus to form an adenylylated intermediate. In step 3, the RNA ligase directs the attack of the 3'-OH on the 5'-phosphoanhydride linkage, resulting in a repaired 3'-5' phosphodiester and release of AMP. Exhibits selectivity for single-stranded RNA substrates and may not have nick-sealing activity on double-stranded DNA-RNA hybrids. May play a role in maintaining RNA integrity under stress conditions, for example in response to reactive oxygen species (ROS).</text>
</comment>
<dbReference type="GO" id="GO:0000302">
    <property type="term" value="P:response to reactive oxygen species"/>
    <property type="evidence" value="ECO:0007669"/>
    <property type="project" value="InterPro"/>
</dbReference>
<evidence type="ECO:0000256" key="10">
    <source>
        <dbReference type="ARBA" id="ARBA00035432"/>
    </source>
</evidence>
<proteinExistence type="predicted"/>
<dbReference type="GO" id="GO:0005524">
    <property type="term" value="F:ATP binding"/>
    <property type="evidence" value="ECO:0007669"/>
    <property type="project" value="UniProtKB-KW"/>
</dbReference>
<dbReference type="PANTHER" id="PTHR31219">
    <property type="entry name" value="CHROMOSOME 28 C12ORF29 HOMOLOG"/>
    <property type="match status" value="1"/>
</dbReference>
<gene>
    <name evidence="13" type="ORF">EGW08_016628</name>
</gene>
<keyword evidence="6" id="KW-0692">RNA repair</keyword>
<dbReference type="Proteomes" id="UP000271974">
    <property type="component" value="Unassembled WGS sequence"/>
</dbReference>
<dbReference type="Pfam" id="PF17720">
    <property type="entry name" value="RLIG1"/>
    <property type="match status" value="2"/>
</dbReference>
<evidence type="ECO:0000256" key="4">
    <source>
        <dbReference type="ARBA" id="ARBA00022598"/>
    </source>
</evidence>
<dbReference type="EMBL" id="RQTK01000725">
    <property type="protein sequence ID" value="RUS75602.1"/>
    <property type="molecule type" value="Genomic_DNA"/>
</dbReference>
<comment type="cofactor">
    <cofactor evidence="2">
        <name>Mg(2+)</name>
        <dbReference type="ChEBI" id="CHEBI:18420"/>
    </cofactor>
</comment>
<evidence type="ECO:0000256" key="11">
    <source>
        <dbReference type="ARBA" id="ARBA00045151"/>
    </source>
</evidence>
<dbReference type="GO" id="GO:0042245">
    <property type="term" value="P:RNA repair"/>
    <property type="evidence" value="ECO:0007669"/>
    <property type="project" value="UniProtKB-KW"/>
</dbReference>
<evidence type="ECO:0000256" key="6">
    <source>
        <dbReference type="ARBA" id="ARBA00022800"/>
    </source>
</evidence>
<comment type="catalytic activity">
    <reaction evidence="8">
        <text>ATP + (ribonucleotide)n-3'-hydroxyl + 5'-phospho-(ribonucleotide)m = (ribonucleotide)n+m + AMP + diphosphate.</text>
        <dbReference type="EC" id="6.5.1.3"/>
    </reaction>
</comment>
<dbReference type="AlphaFoldDB" id="A0A433T244"/>
<comment type="caution">
    <text evidence="13">The sequence shown here is derived from an EMBL/GenBank/DDBJ whole genome shotgun (WGS) entry which is preliminary data.</text>
</comment>
<keyword evidence="5" id="KW-0547">Nucleotide-binding</keyword>
<evidence type="ECO:0000256" key="8">
    <source>
        <dbReference type="ARBA" id="ARBA00034038"/>
    </source>
</evidence>
<evidence type="ECO:0000256" key="3">
    <source>
        <dbReference type="ARBA" id="ARBA00012724"/>
    </source>
</evidence>
<feature type="region of interest" description="Disordered" evidence="12">
    <location>
        <begin position="240"/>
        <end position="269"/>
    </location>
</feature>
<evidence type="ECO:0000313" key="14">
    <source>
        <dbReference type="Proteomes" id="UP000271974"/>
    </source>
</evidence>
<evidence type="ECO:0000256" key="5">
    <source>
        <dbReference type="ARBA" id="ARBA00022741"/>
    </source>
</evidence>
<evidence type="ECO:0000256" key="1">
    <source>
        <dbReference type="ARBA" id="ARBA00001936"/>
    </source>
</evidence>
<feature type="compositionally biased region" description="Acidic residues" evidence="12">
    <location>
        <begin position="243"/>
        <end position="261"/>
    </location>
</feature>
<comment type="cofactor">
    <cofactor evidence="1">
        <name>Mn(2+)</name>
        <dbReference type="ChEBI" id="CHEBI:29035"/>
    </cofactor>
</comment>
<keyword evidence="4" id="KW-0436">Ligase</keyword>
<dbReference type="InterPro" id="IPR041211">
    <property type="entry name" value="RLIG1"/>
</dbReference>
<organism evidence="13 14">
    <name type="scientific">Elysia chlorotica</name>
    <name type="common">Eastern emerald elysia</name>
    <name type="synonym">Sea slug</name>
    <dbReference type="NCBI Taxonomy" id="188477"/>
    <lineage>
        <taxon>Eukaryota</taxon>
        <taxon>Metazoa</taxon>
        <taxon>Spiralia</taxon>
        <taxon>Lophotrochozoa</taxon>
        <taxon>Mollusca</taxon>
        <taxon>Gastropoda</taxon>
        <taxon>Heterobranchia</taxon>
        <taxon>Euthyneura</taxon>
        <taxon>Panpulmonata</taxon>
        <taxon>Sacoglossa</taxon>
        <taxon>Placobranchoidea</taxon>
        <taxon>Plakobranchidae</taxon>
        <taxon>Elysia</taxon>
    </lineage>
</organism>
<evidence type="ECO:0000313" key="13">
    <source>
        <dbReference type="EMBL" id="RUS75602.1"/>
    </source>
</evidence>
<dbReference type="GO" id="GO:0003972">
    <property type="term" value="F:RNA ligase (ATP) activity"/>
    <property type="evidence" value="ECO:0007669"/>
    <property type="project" value="UniProtKB-EC"/>
</dbReference>
<evidence type="ECO:0000256" key="2">
    <source>
        <dbReference type="ARBA" id="ARBA00001946"/>
    </source>
</evidence>
<dbReference type="EC" id="6.5.1.3" evidence="3"/>
<name>A0A433T244_ELYCH</name>
<evidence type="ECO:0000256" key="12">
    <source>
        <dbReference type="SAM" id="MobiDB-lite"/>
    </source>
</evidence>
<protein>
    <recommendedName>
        <fullName evidence="9">RNA ligase 1</fullName>
        <ecNumber evidence="3">6.5.1.3</ecNumber>
    </recommendedName>
    <alternativeName>
        <fullName evidence="10">RNA ligase</fullName>
    </alternativeName>
</protein>
<reference evidence="13 14" key="1">
    <citation type="submission" date="2019-01" db="EMBL/GenBank/DDBJ databases">
        <title>A draft genome assembly of the solar-powered sea slug Elysia chlorotica.</title>
        <authorList>
            <person name="Cai H."/>
            <person name="Li Q."/>
            <person name="Fang X."/>
            <person name="Li J."/>
            <person name="Curtis N.E."/>
            <person name="Altenburger A."/>
            <person name="Shibata T."/>
            <person name="Feng M."/>
            <person name="Maeda T."/>
            <person name="Schwartz J.A."/>
            <person name="Shigenobu S."/>
            <person name="Lundholm N."/>
            <person name="Nishiyama T."/>
            <person name="Yang H."/>
            <person name="Hasebe M."/>
            <person name="Li S."/>
            <person name="Pierce S.K."/>
            <person name="Wang J."/>
        </authorList>
    </citation>
    <scope>NUCLEOTIDE SEQUENCE [LARGE SCALE GENOMIC DNA]</scope>
    <source>
        <strain evidence="13">EC2010</strain>
        <tissue evidence="13">Whole organism of an adult</tissue>
    </source>
</reference>
<evidence type="ECO:0000256" key="7">
    <source>
        <dbReference type="ARBA" id="ARBA00022840"/>
    </source>
</evidence>
<keyword evidence="7" id="KW-0067">ATP-binding</keyword>
<dbReference type="PANTHER" id="PTHR31219:SF2">
    <property type="entry name" value="RNA LIGASE 1"/>
    <property type="match status" value="1"/>
</dbReference>
<dbReference type="OrthoDB" id="6021187at2759"/>
<accession>A0A433T244</accession>
<keyword evidence="14" id="KW-1185">Reference proteome</keyword>